<dbReference type="RefSeq" id="WP_123169570.1">
    <property type="nucleotide sequence ID" value="NZ_QKOD01000010.1"/>
</dbReference>
<gene>
    <name evidence="1" type="ORF">DNR46_27710</name>
</gene>
<evidence type="ECO:0008006" key="3">
    <source>
        <dbReference type="Google" id="ProtNLM"/>
    </source>
</evidence>
<dbReference type="Proteomes" id="UP000275436">
    <property type="component" value="Unassembled WGS sequence"/>
</dbReference>
<name>A0A3M9X3Q9_9HYPH</name>
<sequence>MSKRDQSAGAAVRLHAGLGLREGQVGLVRERYFMPRLCFNTHEKLNACLHDKRIAYAKTHRHVEQREPTISNVFEDCRGKLVEYRGCFDGFHRMPVSI</sequence>
<dbReference type="AlphaFoldDB" id="A0A3M9X3Q9"/>
<reference evidence="1 2" key="1">
    <citation type="journal article" date="2018" name="Mol. Plant Microbe Interact.">
        <title>Taxonomically Different Co-Microsymbionts of a Relict Legume, Oxytropis popoviana, Have Complementary Sets of Symbiotic Genes and Together Increase the Efficiency of Plant Nodulation.</title>
        <authorList>
            <person name="Safronova V."/>
            <person name="Belimov A."/>
            <person name="Sazanova A."/>
            <person name="Chirak E."/>
            <person name="Verkhozina A."/>
            <person name="Kuznetsova I."/>
            <person name="Andronov E."/>
            <person name="Puhalsky J."/>
            <person name="Tikhonovich I."/>
        </authorList>
    </citation>
    <scope>NUCLEOTIDE SEQUENCE [LARGE SCALE GENOMIC DNA]</scope>
    <source>
        <strain evidence="1 2">Opo-235</strain>
    </source>
</reference>
<organism evidence="1 2">
    <name type="scientific">Mesorhizobium japonicum</name>
    <dbReference type="NCBI Taxonomy" id="2066070"/>
    <lineage>
        <taxon>Bacteria</taxon>
        <taxon>Pseudomonadati</taxon>
        <taxon>Pseudomonadota</taxon>
        <taxon>Alphaproteobacteria</taxon>
        <taxon>Hyphomicrobiales</taxon>
        <taxon>Phyllobacteriaceae</taxon>
        <taxon>Mesorhizobium</taxon>
    </lineage>
</organism>
<proteinExistence type="predicted"/>
<evidence type="ECO:0000313" key="1">
    <source>
        <dbReference type="EMBL" id="RNJ42563.1"/>
    </source>
</evidence>
<comment type="caution">
    <text evidence="1">The sequence shown here is derived from an EMBL/GenBank/DDBJ whole genome shotgun (WGS) entry which is preliminary data.</text>
</comment>
<accession>A0A3M9X3Q9</accession>
<dbReference type="EMBL" id="QKOD01000010">
    <property type="protein sequence ID" value="RNJ42563.1"/>
    <property type="molecule type" value="Genomic_DNA"/>
</dbReference>
<protein>
    <recommendedName>
        <fullName evidence="3">Transposase</fullName>
    </recommendedName>
</protein>
<evidence type="ECO:0000313" key="2">
    <source>
        <dbReference type="Proteomes" id="UP000275436"/>
    </source>
</evidence>